<dbReference type="Pfam" id="PF00098">
    <property type="entry name" value="zf-CCHC"/>
    <property type="match status" value="1"/>
</dbReference>
<feature type="region of interest" description="Disordered" evidence="4">
    <location>
        <begin position="1"/>
        <end position="71"/>
    </location>
</feature>
<dbReference type="PROSITE" id="PS50102">
    <property type="entry name" value="RRM"/>
    <property type="match status" value="1"/>
</dbReference>
<keyword evidence="2" id="KW-0479">Metal-binding</keyword>
<evidence type="ECO:0000256" key="1">
    <source>
        <dbReference type="ARBA" id="ARBA00022884"/>
    </source>
</evidence>
<evidence type="ECO:0000259" key="5">
    <source>
        <dbReference type="PROSITE" id="PS50102"/>
    </source>
</evidence>
<dbReference type="Gene3D" id="4.10.60.10">
    <property type="entry name" value="Zinc finger, CCHC-type"/>
    <property type="match status" value="1"/>
</dbReference>
<evidence type="ECO:0000313" key="7">
    <source>
        <dbReference type="EMBL" id="KAF7784574.1"/>
    </source>
</evidence>
<dbReference type="InterPro" id="IPR012677">
    <property type="entry name" value="Nucleotide-bd_a/b_plait_sf"/>
</dbReference>
<evidence type="ECO:0000259" key="6">
    <source>
        <dbReference type="PROSITE" id="PS50158"/>
    </source>
</evidence>
<feature type="compositionally biased region" description="Basic and acidic residues" evidence="4">
    <location>
        <begin position="335"/>
        <end position="353"/>
    </location>
</feature>
<dbReference type="SMART" id="SM00343">
    <property type="entry name" value="ZnF_C2HC"/>
    <property type="match status" value="1"/>
</dbReference>
<organism evidence="7 8">
    <name type="scientific">Agaricus bisporus var. burnettii</name>
    <dbReference type="NCBI Taxonomy" id="192524"/>
    <lineage>
        <taxon>Eukaryota</taxon>
        <taxon>Fungi</taxon>
        <taxon>Dikarya</taxon>
        <taxon>Basidiomycota</taxon>
        <taxon>Agaricomycotina</taxon>
        <taxon>Agaricomycetes</taxon>
        <taxon>Agaricomycetidae</taxon>
        <taxon>Agaricales</taxon>
        <taxon>Agaricineae</taxon>
        <taxon>Agaricaceae</taxon>
        <taxon>Agaricus</taxon>
    </lineage>
</organism>
<dbReference type="GO" id="GO:0005737">
    <property type="term" value="C:cytoplasm"/>
    <property type="evidence" value="ECO:0007669"/>
    <property type="project" value="TreeGrafter"/>
</dbReference>
<dbReference type="PANTHER" id="PTHR15481:SF0">
    <property type="entry name" value="LD23870P-RELATED"/>
    <property type="match status" value="1"/>
</dbReference>
<sequence length="437" mass="49299">MAAAIPAKDLRMQTPSWSASDEQPLPAGPPRAASSNAPPMSSDEHSSAQEPENLDYNRGSSAGDIKMSGNQSDTFQDVAHKQAKPNKVYIGGLPEHTREADLQNCFGKIGTINNIELKVGYGFVEFDSREAAEESVAKYNEGHFMGNKIKVEISHGGGRAAKFSGESGACFRCGQMGHWARECPNNNGLPYQRRPPPQDLPPPDRFQRNYPSRGPPPRDDFNQSRYPLPPPSRDPRYDYSPSFRRPPSPRDYRDYPPPRRDYDDYRRGPPPQDRDRYPPPDYQNRYAPPPEPVYRGYGGSPLPPPPIAYDRPDRRNGDRYGNYPPPPPRARTPLRGRDEFDRLPPREYTDYRGRPPSPHRYPDFNRHAEPPARFRRRSESPSRPPYEYPPDGYGNGPGTGPNLGPPALPPPRGNARDYPPSRNDRDLPEPVGGYRRP</sequence>
<accession>A0A8H7FB96</accession>
<protein>
    <submittedName>
        <fullName evidence="7">Transcriptional regulator family: Zinc finger, CCHC-type</fullName>
    </submittedName>
</protein>
<feature type="compositionally biased region" description="Pro residues" evidence="4">
    <location>
        <begin position="403"/>
        <end position="412"/>
    </location>
</feature>
<feature type="domain" description="RRM" evidence="5">
    <location>
        <begin position="86"/>
        <end position="156"/>
    </location>
</feature>
<feature type="compositionally biased region" description="Basic and acidic residues" evidence="4">
    <location>
        <begin position="248"/>
        <end position="278"/>
    </location>
</feature>
<feature type="compositionally biased region" description="Basic and acidic residues" evidence="4">
    <location>
        <begin position="360"/>
        <end position="380"/>
    </location>
</feature>
<dbReference type="Gene3D" id="3.30.70.330">
    <property type="match status" value="1"/>
</dbReference>
<comment type="caution">
    <text evidence="7">The sequence shown here is derived from an EMBL/GenBank/DDBJ whole genome shotgun (WGS) entry which is preliminary data.</text>
</comment>
<dbReference type="Pfam" id="PF00076">
    <property type="entry name" value="RRM_1"/>
    <property type="match status" value="1"/>
</dbReference>
<proteinExistence type="predicted"/>
<feature type="compositionally biased region" description="Pro residues" evidence="4">
    <location>
        <begin position="193"/>
        <end position="204"/>
    </location>
</feature>
<evidence type="ECO:0000256" key="2">
    <source>
        <dbReference type="PROSITE-ProRule" id="PRU00047"/>
    </source>
</evidence>
<dbReference type="GO" id="GO:0008270">
    <property type="term" value="F:zinc ion binding"/>
    <property type="evidence" value="ECO:0007669"/>
    <property type="project" value="UniProtKB-KW"/>
</dbReference>
<evidence type="ECO:0000256" key="3">
    <source>
        <dbReference type="PROSITE-ProRule" id="PRU00176"/>
    </source>
</evidence>
<dbReference type="GO" id="GO:0005654">
    <property type="term" value="C:nucleoplasm"/>
    <property type="evidence" value="ECO:0007669"/>
    <property type="project" value="TreeGrafter"/>
</dbReference>
<dbReference type="Proteomes" id="UP000629468">
    <property type="component" value="Unassembled WGS sequence"/>
</dbReference>
<dbReference type="GO" id="GO:0003723">
    <property type="term" value="F:RNA binding"/>
    <property type="evidence" value="ECO:0007669"/>
    <property type="project" value="UniProtKB-UniRule"/>
</dbReference>
<feature type="region of interest" description="Disordered" evidence="4">
    <location>
        <begin position="187"/>
        <end position="437"/>
    </location>
</feature>
<dbReference type="GO" id="GO:0000398">
    <property type="term" value="P:mRNA splicing, via spliceosome"/>
    <property type="evidence" value="ECO:0007669"/>
    <property type="project" value="TreeGrafter"/>
</dbReference>
<keyword evidence="2" id="KW-0863">Zinc-finger</keyword>
<dbReference type="PROSITE" id="PS50158">
    <property type="entry name" value="ZF_CCHC"/>
    <property type="match status" value="1"/>
</dbReference>
<dbReference type="InterPro" id="IPR035979">
    <property type="entry name" value="RBD_domain_sf"/>
</dbReference>
<keyword evidence="2" id="KW-0862">Zinc</keyword>
<dbReference type="InterPro" id="IPR001878">
    <property type="entry name" value="Znf_CCHC"/>
</dbReference>
<gene>
    <name evidence="7" type="ORF">Agabi119p4_739</name>
</gene>
<dbReference type="SUPFAM" id="SSF54928">
    <property type="entry name" value="RNA-binding domain, RBD"/>
    <property type="match status" value="1"/>
</dbReference>
<dbReference type="InterPro" id="IPR000504">
    <property type="entry name" value="RRM_dom"/>
</dbReference>
<dbReference type="PANTHER" id="PTHR15481">
    <property type="entry name" value="RIBONUCLEIC ACID BINDING PROTEIN S1"/>
    <property type="match status" value="1"/>
</dbReference>
<evidence type="ECO:0000256" key="4">
    <source>
        <dbReference type="SAM" id="MobiDB-lite"/>
    </source>
</evidence>
<reference evidence="7 8" key="1">
    <citation type="journal article" name="Sci. Rep.">
        <title>Telomere-to-telomere assembled and centromere annotated genomes of the two main subspecies of the button mushroom Agaricus bisporus reveal especially polymorphic chromosome ends.</title>
        <authorList>
            <person name="Sonnenberg A.S.M."/>
            <person name="Sedaghat-Telgerd N."/>
            <person name="Lavrijssen B."/>
            <person name="Ohm R.A."/>
            <person name="Hendrickx P.M."/>
            <person name="Scholtmeijer K."/>
            <person name="Baars J.J.P."/>
            <person name="van Peer A."/>
        </authorList>
    </citation>
    <scope>NUCLEOTIDE SEQUENCE [LARGE SCALE GENOMIC DNA]</scope>
    <source>
        <strain evidence="7 8">H119_p4</strain>
    </source>
</reference>
<evidence type="ECO:0000313" key="8">
    <source>
        <dbReference type="Proteomes" id="UP000629468"/>
    </source>
</evidence>
<name>A0A8H7FB96_AGABI</name>
<keyword evidence="1 3" id="KW-0694">RNA-binding</keyword>
<feature type="domain" description="CCHC-type" evidence="6">
    <location>
        <begin position="170"/>
        <end position="185"/>
    </location>
</feature>
<dbReference type="GO" id="GO:0061574">
    <property type="term" value="C:ASAP complex"/>
    <property type="evidence" value="ECO:0007669"/>
    <property type="project" value="TreeGrafter"/>
</dbReference>
<dbReference type="EMBL" id="JABXXO010000001">
    <property type="protein sequence ID" value="KAF7784574.1"/>
    <property type="molecule type" value="Genomic_DNA"/>
</dbReference>
<dbReference type="CDD" id="cd00590">
    <property type="entry name" value="RRM_SF"/>
    <property type="match status" value="1"/>
</dbReference>
<dbReference type="AlphaFoldDB" id="A0A8H7FB96"/>
<dbReference type="SMART" id="SM00360">
    <property type="entry name" value="RRM"/>
    <property type="match status" value="1"/>
</dbReference>